<proteinExistence type="predicted"/>
<dbReference type="InterPro" id="IPR027417">
    <property type="entry name" value="P-loop_NTPase"/>
</dbReference>
<dbReference type="SUPFAM" id="SSF52540">
    <property type="entry name" value="P-loop containing nucleoside triphosphate hydrolases"/>
    <property type="match status" value="1"/>
</dbReference>
<dbReference type="SMART" id="SM00421">
    <property type="entry name" value="HTH_LUXR"/>
    <property type="match status" value="1"/>
</dbReference>
<dbReference type="OrthoDB" id="965844at2"/>
<dbReference type="PROSITE" id="PS50043">
    <property type="entry name" value="HTH_LUXR_2"/>
    <property type="match status" value="1"/>
</dbReference>
<dbReference type="InterPro" id="IPR016032">
    <property type="entry name" value="Sig_transdc_resp-reg_C-effctor"/>
</dbReference>
<dbReference type="Pfam" id="PF17874">
    <property type="entry name" value="TPR_MalT"/>
    <property type="match status" value="1"/>
</dbReference>
<feature type="domain" description="HTH luxR-type" evidence="4">
    <location>
        <begin position="836"/>
        <end position="901"/>
    </location>
</feature>
<dbReference type="Gene3D" id="3.40.50.300">
    <property type="entry name" value="P-loop containing nucleotide triphosphate hydrolases"/>
    <property type="match status" value="1"/>
</dbReference>
<evidence type="ECO:0000256" key="2">
    <source>
        <dbReference type="ARBA" id="ARBA00023125"/>
    </source>
</evidence>
<dbReference type="EMBL" id="CP035758">
    <property type="protein sequence ID" value="QBD75494.1"/>
    <property type="molecule type" value="Genomic_DNA"/>
</dbReference>
<keyword evidence="1" id="KW-0805">Transcription regulation</keyword>
<organism evidence="5 6">
    <name type="scientific">Ktedonosporobacter rubrisoli</name>
    <dbReference type="NCBI Taxonomy" id="2509675"/>
    <lineage>
        <taxon>Bacteria</taxon>
        <taxon>Bacillati</taxon>
        <taxon>Chloroflexota</taxon>
        <taxon>Ktedonobacteria</taxon>
        <taxon>Ktedonobacterales</taxon>
        <taxon>Ktedonosporobacteraceae</taxon>
        <taxon>Ktedonosporobacter</taxon>
    </lineage>
</organism>
<dbReference type="KEGG" id="kbs:EPA93_05540"/>
<evidence type="ECO:0000256" key="3">
    <source>
        <dbReference type="ARBA" id="ARBA00023163"/>
    </source>
</evidence>
<dbReference type="SUPFAM" id="SSF48452">
    <property type="entry name" value="TPR-like"/>
    <property type="match status" value="1"/>
</dbReference>
<sequence>MLEKKPLLTPKFFMPVLPEQALPRSHVLKLLAPSLHRKLTLISAPAGFGKTTLLTLWLHSLTQAGQGAPHVVWISLDQSDDNAYRFWEYILTALVPLTGRAALQALLTLPPPPLEEVLTILINTLAELPEPIVLALDDYHMVSDSAIHAHLIFFLEHLPPCMHLVLATRYDPPLALARWRGKGQLVEIHAEQLRCSREEMATFLAQIMGHALSEEAIALIAERTEGWLVGLQLLALMLQHQPDATQVLQELSGSQRPLLQYLTEEVLDEQPAELRTFLLRTAILERLSAPLCAAVMQNSVAACQDMLEQLERRHLFIVALDTQGRWYRYHHLFAEALRHLLARDMEEAKLWQLYQQVSDCYEQQGMLAEAIEAAFAAQDFARAARLLVKCCQTAPFRSHYLTLRRWLERLPRPWLETSAELCQSYVLVQVLTGQQGNEKLLQLAERHWKSLNQPQRLGQVQVIRALLALKQGGDISSCVALAQQALDYLPREDVYWRSHCVQYISEHLLFNGRGEEVRSMLEEAYALAQQANNLYSMFKIRLHQGSLLQVQGKLHQAASYFHELDTTKELAEFPYLAYVRLLRLVSLYYEWNELARAEFYLARAESLLPHLEKVLLLPQCALYRALIAFARGDYALAEDYCFQAERIAQNSGFVLAVEEVLLYQTRLYLARTDLSSALACLSKASLSPELLLNEMPANEHLDWYSCLIRLLLAQGRNDQARSLAERQALLQKENFASYIEFQLLEILALQAQGQQQSALEELRRLLVRCRPEGYIRIFVDEGKDLVPLLQALSSHEREPFMLSYIERLLQAFAPIQPSAEIAGLAANKQPVCASTSLPESDLLSEREREVLHLLARGASNHEIAEALVITYNTTKRHVHNILEKLQASNRTQAVAQARKLGLLSTE</sequence>
<dbReference type="Pfam" id="PF25873">
    <property type="entry name" value="WHD_MalT"/>
    <property type="match status" value="1"/>
</dbReference>
<dbReference type="PANTHER" id="PTHR44688">
    <property type="entry name" value="DNA-BINDING TRANSCRIPTIONAL ACTIVATOR DEVR_DOSR"/>
    <property type="match status" value="1"/>
</dbReference>
<dbReference type="InterPro" id="IPR036388">
    <property type="entry name" value="WH-like_DNA-bd_sf"/>
</dbReference>
<dbReference type="RefSeq" id="WP_129886092.1">
    <property type="nucleotide sequence ID" value="NZ_CP035758.1"/>
</dbReference>
<dbReference type="Gene3D" id="1.10.10.10">
    <property type="entry name" value="Winged helix-like DNA-binding domain superfamily/Winged helix DNA-binding domain"/>
    <property type="match status" value="1"/>
</dbReference>
<dbReference type="GO" id="GO:0003677">
    <property type="term" value="F:DNA binding"/>
    <property type="evidence" value="ECO:0007669"/>
    <property type="project" value="UniProtKB-KW"/>
</dbReference>
<dbReference type="GO" id="GO:0006355">
    <property type="term" value="P:regulation of DNA-templated transcription"/>
    <property type="evidence" value="ECO:0007669"/>
    <property type="project" value="InterPro"/>
</dbReference>
<reference evidence="5 6" key="1">
    <citation type="submission" date="2019-01" db="EMBL/GenBank/DDBJ databases">
        <title>Ktedonosporobacter rubrisoli SCAWS-G2.</title>
        <authorList>
            <person name="Huang Y."/>
            <person name="Yan B."/>
        </authorList>
    </citation>
    <scope>NUCLEOTIDE SEQUENCE [LARGE SCALE GENOMIC DNA]</scope>
    <source>
        <strain evidence="5 6">SCAWS-G2</strain>
    </source>
</reference>
<dbReference type="InterPro" id="IPR041617">
    <property type="entry name" value="TPR_MalT"/>
</dbReference>
<dbReference type="SUPFAM" id="SSF46894">
    <property type="entry name" value="C-terminal effector domain of the bipartite response regulators"/>
    <property type="match status" value="1"/>
</dbReference>
<dbReference type="InterPro" id="IPR000792">
    <property type="entry name" value="Tscrpt_reg_LuxR_C"/>
</dbReference>
<dbReference type="InterPro" id="IPR011990">
    <property type="entry name" value="TPR-like_helical_dom_sf"/>
</dbReference>
<protein>
    <recommendedName>
        <fullName evidence="4">HTH luxR-type domain-containing protein</fullName>
    </recommendedName>
</protein>
<evidence type="ECO:0000259" key="4">
    <source>
        <dbReference type="PROSITE" id="PS50043"/>
    </source>
</evidence>
<accession>A0A4P6JK27</accession>
<evidence type="ECO:0000313" key="5">
    <source>
        <dbReference type="EMBL" id="QBD75494.1"/>
    </source>
</evidence>
<evidence type="ECO:0000313" key="6">
    <source>
        <dbReference type="Proteomes" id="UP000290365"/>
    </source>
</evidence>
<gene>
    <name evidence="5" type="ORF">EPA93_05540</name>
</gene>
<name>A0A4P6JK27_KTERU</name>
<dbReference type="Proteomes" id="UP000290365">
    <property type="component" value="Chromosome"/>
</dbReference>
<dbReference type="InterPro" id="IPR059106">
    <property type="entry name" value="WHD_MalT"/>
</dbReference>
<keyword evidence="2" id="KW-0238">DNA-binding</keyword>
<evidence type="ECO:0000256" key="1">
    <source>
        <dbReference type="ARBA" id="ARBA00023015"/>
    </source>
</evidence>
<dbReference type="AlphaFoldDB" id="A0A4P6JK27"/>
<dbReference type="PANTHER" id="PTHR44688:SF25">
    <property type="entry name" value="HTH LUXR-TYPE DOMAIN-CONTAINING PROTEIN"/>
    <property type="match status" value="1"/>
</dbReference>
<keyword evidence="3" id="KW-0804">Transcription</keyword>
<dbReference type="CDD" id="cd06170">
    <property type="entry name" value="LuxR_C_like"/>
    <property type="match status" value="1"/>
</dbReference>
<keyword evidence="6" id="KW-1185">Reference proteome</keyword>
<dbReference type="PRINTS" id="PR00038">
    <property type="entry name" value="HTHLUXR"/>
</dbReference>
<dbReference type="Gene3D" id="1.25.40.10">
    <property type="entry name" value="Tetratricopeptide repeat domain"/>
    <property type="match status" value="1"/>
</dbReference>
<dbReference type="Pfam" id="PF00196">
    <property type="entry name" value="GerE"/>
    <property type="match status" value="1"/>
</dbReference>